<feature type="transmembrane region" description="Helical" evidence="6">
    <location>
        <begin position="225"/>
        <end position="244"/>
    </location>
</feature>
<evidence type="ECO:0000313" key="8">
    <source>
        <dbReference type="WBParaSite" id="jg1246"/>
    </source>
</evidence>
<accession>A0A915CTK5</accession>
<dbReference type="WBParaSite" id="jg1246">
    <property type="protein sequence ID" value="jg1246"/>
    <property type="gene ID" value="jg1246"/>
</dbReference>
<evidence type="ECO:0000256" key="3">
    <source>
        <dbReference type="ARBA" id="ARBA00022989"/>
    </source>
</evidence>
<sequence length="331" mass="39300">MHYTEASLYEVDASIWQLIKLELLCWIIFYLAINQTYHFFLKGTKSGVILVSLVNFIKQRESTIMLPFLLAFGYNIASFYEWPDSFASSLTAHLRTSSSRLSEEKVQILPPMMARFPTYESLSEKGVELLNEQELKMLNSIDNKLPKKWCKYWVPFQWLLFMMKNKYAYLHVVQELIKYRSRMGDILSYDFVASPILAFTQAIVFAVYGYVFFSAFSRQVLDGPYSYLQIIFPVFEVLIYLSWIKCTLIMINPFGLDRDDFELEWLTARHWRVIYLTMDEPWKFFPLSTFTKSCHRRRQMPLDDKLQMLKIVLIGLRKQKWAYQQPPAKKI</sequence>
<evidence type="ECO:0000256" key="2">
    <source>
        <dbReference type="ARBA" id="ARBA00022692"/>
    </source>
</evidence>
<dbReference type="AlphaFoldDB" id="A0A915CTK5"/>
<dbReference type="Pfam" id="PF01062">
    <property type="entry name" value="Bestrophin"/>
    <property type="match status" value="2"/>
</dbReference>
<name>A0A915CTK5_9BILA</name>
<keyword evidence="6" id="KW-0813">Transport</keyword>
<proteinExistence type="inferred from homology"/>
<dbReference type="InterPro" id="IPR000615">
    <property type="entry name" value="Bestrophin"/>
</dbReference>
<keyword evidence="2 6" id="KW-0812">Transmembrane</keyword>
<evidence type="ECO:0000256" key="4">
    <source>
        <dbReference type="ARBA" id="ARBA00023136"/>
    </source>
</evidence>
<dbReference type="GO" id="GO:0005886">
    <property type="term" value="C:plasma membrane"/>
    <property type="evidence" value="ECO:0007669"/>
    <property type="project" value="UniProtKB-SubCell"/>
</dbReference>
<dbReference type="GO" id="GO:0034707">
    <property type="term" value="C:chloride channel complex"/>
    <property type="evidence" value="ECO:0007669"/>
    <property type="project" value="UniProtKB-KW"/>
</dbReference>
<keyword evidence="6" id="KW-0868">Chloride</keyword>
<evidence type="ECO:0000313" key="7">
    <source>
        <dbReference type="Proteomes" id="UP000887574"/>
    </source>
</evidence>
<comment type="function">
    <text evidence="6">Forms chloride channels.</text>
</comment>
<feature type="transmembrane region" description="Helical" evidence="6">
    <location>
        <begin position="186"/>
        <end position="213"/>
    </location>
</feature>
<keyword evidence="6" id="KW-0407">Ion channel</keyword>
<keyword evidence="6" id="KW-1003">Cell membrane</keyword>
<evidence type="ECO:0000256" key="6">
    <source>
        <dbReference type="RuleBase" id="RU363126"/>
    </source>
</evidence>
<evidence type="ECO:0000256" key="1">
    <source>
        <dbReference type="ARBA" id="ARBA00004370"/>
    </source>
</evidence>
<organism evidence="7 8">
    <name type="scientific">Ditylenchus dipsaci</name>
    <dbReference type="NCBI Taxonomy" id="166011"/>
    <lineage>
        <taxon>Eukaryota</taxon>
        <taxon>Metazoa</taxon>
        <taxon>Ecdysozoa</taxon>
        <taxon>Nematoda</taxon>
        <taxon>Chromadorea</taxon>
        <taxon>Rhabditida</taxon>
        <taxon>Tylenchina</taxon>
        <taxon>Tylenchomorpha</taxon>
        <taxon>Sphaerularioidea</taxon>
        <taxon>Anguinidae</taxon>
        <taxon>Anguininae</taxon>
        <taxon>Ditylenchus</taxon>
    </lineage>
</organism>
<keyword evidence="4 6" id="KW-0472">Membrane</keyword>
<keyword evidence="6" id="KW-0869">Chloride channel</keyword>
<reference evidence="8" key="1">
    <citation type="submission" date="2022-11" db="UniProtKB">
        <authorList>
            <consortium name="WormBaseParasite"/>
        </authorList>
    </citation>
    <scope>IDENTIFICATION</scope>
</reference>
<dbReference type="PANTHER" id="PTHR10736">
    <property type="entry name" value="BESTROPHIN"/>
    <property type="match status" value="1"/>
</dbReference>
<dbReference type="InterPro" id="IPR021134">
    <property type="entry name" value="Bestrophin-like"/>
</dbReference>
<dbReference type="Proteomes" id="UP000887574">
    <property type="component" value="Unplaced"/>
</dbReference>
<comment type="similarity">
    <text evidence="5 6">Belongs to the anion channel-forming bestrophin (TC 1.A.46) family. Calcium-sensitive chloride channel subfamily.</text>
</comment>
<dbReference type="PANTHER" id="PTHR10736:SF0">
    <property type="entry name" value="BESTROPHIN HOMOLOG"/>
    <property type="match status" value="1"/>
</dbReference>
<keyword evidence="3 6" id="KW-1133">Transmembrane helix</keyword>
<keyword evidence="7" id="KW-1185">Reference proteome</keyword>
<evidence type="ECO:0000256" key="5">
    <source>
        <dbReference type="ARBA" id="ARBA00034769"/>
    </source>
</evidence>
<keyword evidence="6" id="KW-0406">Ion transport</keyword>
<feature type="transmembrane region" description="Helical" evidence="6">
    <location>
        <begin position="15"/>
        <end position="33"/>
    </location>
</feature>
<comment type="subcellular location">
    <subcellularLocation>
        <location evidence="6">Cell membrane</location>
        <topology evidence="6">Multi-pass membrane protein</topology>
    </subcellularLocation>
    <subcellularLocation>
        <location evidence="1">Membrane</location>
    </subcellularLocation>
</comment>
<dbReference type="GO" id="GO:0005254">
    <property type="term" value="F:chloride channel activity"/>
    <property type="evidence" value="ECO:0007669"/>
    <property type="project" value="UniProtKB-KW"/>
</dbReference>
<protein>
    <recommendedName>
        <fullName evidence="6">Bestrophin homolog</fullName>
    </recommendedName>
</protein>